<dbReference type="InterPro" id="IPR004640">
    <property type="entry name" value="HscB"/>
</dbReference>
<comment type="similarity">
    <text evidence="1 4">Belongs to the HscB family.</text>
</comment>
<comment type="subunit">
    <text evidence="4">Interacts with HscA and stimulates its ATPase activity.</text>
</comment>
<protein>
    <recommendedName>
        <fullName evidence="4">Co-chaperone protein HscB homolog</fullName>
    </recommendedName>
</protein>
<dbReference type="InterPro" id="IPR036386">
    <property type="entry name" value="HscB_C_sf"/>
</dbReference>
<keyword evidence="2 4" id="KW-0143">Chaperone</keyword>
<dbReference type="SMART" id="SM00271">
    <property type="entry name" value="DnaJ"/>
    <property type="match status" value="1"/>
</dbReference>
<gene>
    <name evidence="4" type="primary">hscB</name>
    <name evidence="6" type="ORF">CWE06_11595</name>
</gene>
<dbReference type="Gene3D" id="1.10.287.110">
    <property type="entry name" value="DnaJ domain"/>
    <property type="match status" value="1"/>
</dbReference>
<dbReference type="GO" id="GO:0001671">
    <property type="term" value="F:ATPase activator activity"/>
    <property type="evidence" value="ECO:0007669"/>
    <property type="project" value="InterPro"/>
</dbReference>
<proteinExistence type="inferred from homology"/>
<dbReference type="SUPFAM" id="SSF46565">
    <property type="entry name" value="Chaperone J-domain"/>
    <property type="match status" value="1"/>
</dbReference>
<evidence type="ECO:0000256" key="2">
    <source>
        <dbReference type="ARBA" id="ARBA00023186"/>
    </source>
</evidence>
<sequence>MNYFELFDLAVDFDLDTGELARRYRLLQQQFHPDRFASGSEREKLTALQKTAQINDGFQTLKTPLSRAEHMLALRGIELAHEQRTLRDPQFLMKQMELREALEEIDTPEAVLDMDVQLQSEIKQLTDALRAEIIAIDNDTAADTIRKLKFMHKLRDELERIEDSLMDSW</sequence>
<dbReference type="GO" id="GO:1990230">
    <property type="term" value="C:iron-sulfur cluster transfer complex"/>
    <property type="evidence" value="ECO:0007669"/>
    <property type="project" value="TreeGrafter"/>
</dbReference>
<dbReference type="InterPro" id="IPR009073">
    <property type="entry name" value="HscB_oligo_C"/>
</dbReference>
<dbReference type="OrthoDB" id="287587at2"/>
<accession>A0A432VQ40</accession>
<dbReference type="Gene3D" id="1.20.1280.20">
    <property type="entry name" value="HscB, C-terminal domain"/>
    <property type="match status" value="1"/>
</dbReference>
<reference evidence="6 7" key="1">
    <citation type="journal article" date="2011" name="Front. Microbiol.">
        <title>Genomic signatures of strain selection and enhancement in Bacillus atrophaeus var. globigii, a historical biowarfare simulant.</title>
        <authorList>
            <person name="Gibbons H.S."/>
            <person name="Broomall S.M."/>
            <person name="McNew L.A."/>
            <person name="Daligault H."/>
            <person name="Chapman C."/>
            <person name="Bruce D."/>
            <person name="Karavis M."/>
            <person name="Krepps M."/>
            <person name="McGregor P.A."/>
            <person name="Hong C."/>
            <person name="Park K.H."/>
            <person name="Akmal A."/>
            <person name="Feldman A."/>
            <person name="Lin J.S."/>
            <person name="Chang W.E."/>
            <person name="Higgs B.W."/>
            <person name="Demirev P."/>
            <person name="Lindquist J."/>
            <person name="Liem A."/>
            <person name="Fochler E."/>
            <person name="Read T.D."/>
            <person name="Tapia R."/>
            <person name="Johnson S."/>
            <person name="Bishop-Lilly K.A."/>
            <person name="Detter C."/>
            <person name="Han C."/>
            <person name="Sozhamannan S."/>
            <person name="Rosenzweig C.N."/>
            <person name="Skowronski E.W."/>
        </authorList>
    </citation>
    <scope>NUCLEOTIDE SEQUENCE [LARGE SCALE GENOMIC DNA]</scope>
    <source>
        <strain evidence="6 7">AK5</strain>
    </source>
</reference>
<dbReference type="Proteomes" id="UP000288212">
    <property type="component" value="Unassembled WGS sequence"/>
</dbReference>
<evidence type="ECO:0000259" key="5">
    <source>
        <dbReference type="PROSITE" id="PS50076"/>
    </source>
</evidence>
<keyword evidence="7" id="KW-1185">Reference proteome</keyword>
<dbReference type="GO" id="GO:0044571">
    <property type="term" value="P:[2Fe-2S] cluster assembly"/>
    <property type="evidence" value="ECO:0007669"/>
    <property type="project" value="InterPro"/>
</dbReference>
<evidence type="ECO:0000313" key="6">
    <source>
        <dbReference type="EMBL" id="RUO18285.1"/>
    </source>
</evidence>
<dbReference type="PANTHER" id="PTHR14021">
    <property type="entry name" value="IRON-SULFUR CLUSTER CO-CHAPERONE PROTEIN HSCB"/>
    <property type="match status" value="1"/>
</dbReference>
<dbReference type="NCBIfam" id="TIGR00714">
    <property type="entry name" value="hscB"/>
    <property type="match status" value="1"/>
</dbReference>
<evidence type="ECO:0000256" key="4">
    <source>
        <dbReference type="HAMAP-Rule" id="MF_00682"/>
    </source>
</evidence>
<evidence type="ECO:0000256" key="3">
    <source>
        <dbReference type="ARBA" id="ARBA00025596"/>
    </source>
</evidence>
<dbReference type="EMBL" id="PIPI01000010">
    <property type="protein sequence ID" value="RUO18285.1"/>
    <property type="molecule type" value="Genomic_DNA"/>
</dbReference>
<organism evidence="6 7">
    <name type="scientific">Aliidiomarina haloalkalitolerans</name>
    <dbReference type="NCBI Taxonomy" id="859059"/>
    <lineage>
        <taxon>Bacteria</taxon>
        <taxon>Pseudomonadati</taxon>
        <taxon>Pseudomonadota</taxon>
        <taxon>Gammaproteobacteria</taxon>
        <taxon>Alteromonadales</taxon>
        <taxon>Idiomarinaceae</taxon>
        <taxon>Aliidiomarina</taxon>
    </lineage>
</organism>
<evidence type="ECO:0000256" key="1">
    <source>
        <dbReference type="ARBA" id="ARBA00010476"/>
    </source>
</evidence>
<evidence type="ECO:0000313" key="7">
    <source>
        <dbReference type="Proteomes" id="UP000288212"/>
    </source>
</evidence>
<dbReference type="GO" id="GO:0051259">
    <property type="term" value="P:protein complex oligomerization"/>
    <property type="evidence" value="ECO:0007669"/>
    <property type="project" value="InterPro"/>
</dbReference>
<comment type="function">
    <text evidence="3 4">Co-chaperone involved in the maturation of iron-sulfur cluster-containing proteins. Seems to help targeting proteins to be folded toward HscA.</text>
</comment>
<dbReference type="CDD" id="cd06257">
    <property type="entry name" value="DnaJ"/>
    <property type="match status" value="1"/>
</dbReference>
<dbReference type="GO" id="GO:0006457">
    <property type="term" value="P:protein folding"/>
    <property type="evidence" value="ECO:0007669"/>
    <property type="project" value="UniProtKB-UniRule"/>
</dbReference>
<dbReference type="PROSITE" id="PS50076">
    <property type="entry name" value="DNAJ_2"/>
    <property type="match status" value="1"/>
</dbReference>
<dbReference type="SUPFAM" id="SSF47144">
    <property type="entry name" value="HSC20 (HSCB), C-terminal oligomerisation domain"/>
    <property type="match status" value="1"/>
</dbReference>
<comment type="caution">
    <text evidence="6">The sequence shown here is derived from an EMBL/GenBank/DDBJ whole genome shotgun (WGS) entry which is preliminary data.</text>
</comment>
<dbReference type="InterPro" id="IPR036869">
    <property type="entry name" value="J_dom_sf"/>
</dbReference>
<dbReference type="HAMAP" id="MF_00682">
    <property type="entry name" value="HscB"/>
    <property type="match status" value="1"/>
</dbReference>
<name>A0A432VQ40_9GAMM</name>
<dbReference type="RefSeq" id="WP_126794423.1">
    <property type="nucleotide sequence ID" value="NZ_PIPI01000010.1"/>
</dbReference>
<dbReference type="AlphaFoldDB" id="A0A432VQ40"/>
<feature type="domain" description="J" evidence="5">
    <location>
        <begin position="2"/>
        <end position="74"/>
    </location>
</feature>
<dbReference type="InterPro" id="IPR001623">
    <property type="entry name" value="DnaJ_domain"/>
</dbReference>
<dbReference type="GO" id="GO:0051087">
    <property type="term" value="F:protein-folding chaperone binding"/>
    <property type="evidence" value="ECO:0007669"/>
    <property type="project" value="InterPro"/>
</dbReference>
<dbReference type="PANTHER" id="PTHR14021:SF15">
    <property type="entry name" value="IRON-SULFUR CLUSTER CO-CHAPERONE PROTEIN HSCB"/>
    <property type="match status" value="1"/>
</dbReference>
<dbReference type="NCBIfam" id="NF003449">
    <property type="entry name" value="PRK05014.1"/>
    <property type="match status" value="1"/>
</dbReference>
<dbReference type="Pfam" id="PF07743">
    <property type="entry name" value="HSCB_C"/>
    <property type="match status" value="1"/>
</dbReference>